<feature type="compositionally biased region" description="Basic and acidic residues" evidence="1">
    <location>
        <begin position="170"/>
        <end position="190"/>
    </location>
</feature>
<reference evidence="5" key="1">
    <citation type="journal article" date="2016" name="Nature">
        <title>The genome of the seagrass Zostera marina reveals angiosperm adaptation to the sea.</title>
        <authorList>
            <person name="Olsen J.L."/>
            <person name="Rouze P."/>
            <person name="Verhelst B."/>
            <person name="Lin Y.-C."/>
            <person name="Bayer T."/>
            <person name="Collen J."/>
            <person name="Dattolo E."/>
            <person name="De Paoli E."/>
            <person name="Dittami S."/>
            <person name="Maumus F."/>
            <person name="Michel G."/>
            <person name="Kersting A."/>
            <person name="Lauritano C."/>
            <person name="Lohaus R."/>
            <person name="Toepel M."/>
            <person name="Tonon T."/>
            <person name="Vanneste K."/>
            <person name="Amirebrahimi M."/>
            <person name="Brakel J."/>
            <person name="Bostroem C."/>
            <person name="Chovatia M."/>
            <person name="Grimwood J."/>
            <person name="Jenkins J.W."/>
            <person name="Jueterbock A."/>
            <person name="Mraz A."/>
            <person name="Stam W.T."/>
            <person name="Tice H."/>
            <person name="Bornberg-Bauer E."/>
            <person name="Green P.J."/>
            <person name="Pearson G.A."/>
            <person name="Procaccini G."/>
            <person name="Duarte C.M."/>
            <person name="Schmutz J."/>
            <person name="Reusch T.B.H."/>
            <person name="Van de Peer Y."/>
        </authorList>
    </citation>
    <scope>NUCLEOTIDE SEQUENCE [LARGE SCALE GENOMIC DNA]</scope>
    <source>
        <strain evidence="5">cv. Finnish</strain>
    </source>
</reference>
<dbReference type="OMA" id="FAFCDEW"/>
<dbReference type="EMBL" id="LFYR01000958">
    <property type="protein sequence ID" value="KMZ66756.1"/>
    <property type="molecule type" value="Genomic_DNA"/>
</dbReference>
<sequence length="716" mass="80854">MGCTASKVANEDTVRRCKERRGLMKNAVRSRHHLAAAHSDYIRSLRTTAAALSSFASFQTLGVSEHTPPVLLHQQRSHASTLPPPPPLLLPSSASPSVSVTTDATLHSRLPNPTPQQQYEEIEKRNVFSKRSTYSTTASQTSSAWNWENFYPPSPPGSDFFDRLEQNRRECAERGKEDQKKEEMGDRDSISLHSSRNCFLREDDEELGITSSDEEGEDAEMMNSDYHGSYATSVDHRQRQQRSVNTRSISESETYLQRKVKEEVDDSSALVRNLSTVVKHRDLKEIAAAIEEQFGKAASAGDGLSDLLEIGRMWLDRKSVCHSNIVLSNLSSTWSSKPPLAIKAVADSSGKKSLCSTLDRLLAWEKKLYEEVKARERVKIEHKKKLSALEILEYKGKDAIKLQKIKTSIQRLHSLIMVTSQAVSATSSAIIQVRDDELAPQLVELCYGFLNMWRSMNHFHEIQNLIVQQVRGLVNYSVPAESTSDLHRQATLDLESAVSCWHSSFTRIINFHRHYINAIHSWLGLTLFQVSNDVSPNDHYSSLVSSELLTFCDNWKQALERLPDIVASESIKGFITVVHSISMKQAEEFKIKKRVEGYSKELEKKTVVLRTMERKFYQSYSSVGIALPDVDESDIHGQKVFDRRDPLFKKKLEIAACRRKVEDEMSSHTKAVKVAREMTLNNIQTGLPGVFQAMTGFSGLFMEALEGVCLQTGHYR</sequence>
<dbReference type="Proteomes" id="UP000036987">
    <property type="component" value="Unassembled WGS sequence"/>
</dbReference>
<feature type="domain" description="DUF630" evidence="3">
    <location>
        <begin position="1"/>
        <end position="56"/>
    </location>
</feature>
<feature type="compositionally biased region" description="Low complexity" evidence="1">
    <location>
        <begin position="90"/>
        <end position="101"/>
    </location>
</feature>
<feature type="region of interest" description="Disordered" evidence="1">
    <location>
        <begin position="170"/>
        <end position="219"/>
    </location>
</feature>
<dbReference type="Pfam" id="PF04782">
    <property type="entry name" value="DUF632"/>
    <property type="match status" value="1"/>
</dbReference>
<evidence type="ECO:0000259" key="2">
    <source>
        <dbReference type="Pfam" id="PF04782"/>
    </source>
</evidence>
<evidence type="ECO:0000259" key="3">
    <source>
        <dbReference type="Pfam" id="PF04783"/>
    </source>
</evidence>
<keyword evidence="5" id="KW-1185">Reference proteome</keyword>
<feature type="domain" description="DUF632" evidence="2">
    <location>
        <begin position="283"/>
        <end position="579"/>
    </location>
</feature>
<feature type="region of interest" description="Disordered" evidence="1">
    <location>
        <begin position="73"/>
        <end position="119"/>
    </location>
</feature>
<dbReference type="OrthoDB" id="1919226at2759"/>
<feature type="region of interest" description="Disordered" evidence="1">
    <location>
        <begin position="231"/>
        <end position="250"/>
    </location>
</feature>
<proteinExistence type="predicted"/>
<accession>A0A0K9PCS0</accession>
<feature type="compositionally biased region" description="Acidic residues" evidence="1">
    <location>
        <begin position="202"/>
        <end position="219"/>
    </location>
</feature>
<evidence type="ECO:0000313" key="5">
    <source>
        <dbReference type="Proteomes" id="UP000036987"/>
    </source>
</evidence>
<gene>
    <name evidence="4" type="ORF">ZOSMA_28G01160</name>
</gene>
<dbReference type="PANTHER" id="PTHR21450">
    <property type="entry name" value="PROTEIN ALTERED PHOSPHATE STARVATION RESPONSE 1"/>
    <property type="match status" value="1"/>
</dbReference>
<dbReference type="AlphaFoldDB" id="A0A0K9PCS0"/>
<organism evidence="4 5">
    <name type="scientific">Zostera marina</name>
    <name type="common">Eelgrass</name>
    <dbReference type="NCBI Taxonomy" id="29655"/>
    <lineage>
        <taxon>Eukaryota</taxon>
        <taxon>Viridiplantae</taxon>
        <taxon>Streptophyta</taxon>
        <taxon>Embryophyta</taxon>
        <taxon>Tracheophyta</taxon>
        <taxon>Spermatophyta</taxon>
        <taxon>Magnoliopsida</taxon>
        <taxon>Liliopsida</taxon>
        <taxon>Zosteraceae</taxon>
        <taxon>Zostera</taxon>
    </lineage>
</organism>
<name>A0A0K9PCS0_ZOSMR</name>
<comment type="caution">
    <text evidence="4">The sequence shown here is derived from an EMBL/GenBank/DDBJ whole genome shotgun (WGS) entry which is preliminary data.</text>
</comment>
<dbReference type="InterPro" id="IPR006868">
    <property type="entry name" value="DUF630"/>
</dbReference>
<dbReference type="InterPro" id="IPR006867">
    <property type="entry name" value="DUF632"/>
</dbReference>
<evidence type="ECO:0000256" key="1">
    <source>
        <dbReference type="SAM" id="MobiDB-lite"/>
    </source>
</evidence>
<dbReference type="PANTHER" id="PTHR21450:SF9">
    <property type="entry name" value="BZIP DOMAIN CLASS TRANSCRIPTION FACTOR (DUF630 AND DUF632)-RELATED"/>
    <property type="match status" value="1"/>
</dbReference>
<protein>
    <submittedName>
        <fullName evidence="4">Uncharacterized protein</fullName>
    </submittedName>
</protein>
<feature type="compositionally biased region" description="Polar residues" evidence="1">
    <location>
        <begin position="241"/>
        <end position="250"/>
    </location>
</feature>
<dbReference type="Pfam" id="PF04783">
    <property type="entry name" value="DUF630"/>
    <property type="match status" value="1"/>
</dbReference>
<evidence type="ECO:0000313" key="4">
    <source>
        <dbReference type="EMBL" id="KMZ66756.1"/>
    </source>
</evidence>